<feature type="domain" description="Electron transfer flavoprotein alpha/beta-subunit N-terminal" evidence="8">
    <location>
        <begin position="22"/>
        <end position="218"/>
    </location>
</feature>
<dbReference type="CDD" id="cd01714">
    <property type="entry name" value="ETF_beta"/>
    <property type="match status" value="1"/>
</dbReference>
<comment type="function">
    <text evidence="7">The electron transfer flavoprotein serves as a specific electron acceptor for other dehydrogenases. It transfers the electrons to the main respiratory chain via ETF-ubiquinone oxidoreductase (ETF dehydrogenase).</text>
</comment>
<evidence type="ECO:0000256" key="3">
    <source>
        <dbReference type="ARBA" id="ARBA00011355"/>
    </source>
</evidence>
<dbReference type="Gene3D" id="3.40.50.620">
    <property type="entry name" value="HUPs"/>
    <property type="match status" value="1"/>
</dbReference>
<dbReference type="SUPFAM" id="SSF52402">
    <property type="entry name" value="Adenine nucleotide alpha hydrolases-like"/>
    <property type="match status" value="1"/>
</dbReference>
<evidence type="ECO:0000256" key="6">
    <source>
        <dbReference type="ARBA" id="ARBA00022982"/>
    </source>
</evidence>
<keyword evidence="10" id="KW-1185">Reference proteome</keyword>
<gene>
    <name evidence="9" type="ORF">GCM10009843_19490</name>
</gene>
<dbReference type="EMBL" id="BAAAQQ010000011">
    <property type="protein sequence ID" value="GAA2123577.1"/>
    <property type="molecule type" value="Genomic_DNA"/>
</dbReference>
<evidence type="ECO:0000256" key="5">
    <source>
        <dbReference type="ARBA" id="ARBA00022448"/>
    </source>
</evidence>
<comment type="caution">
    <text evidence="9">The sequence shown here is derived from an EMBL/GenBank/DDBJ whole genome shotgun (WGS) entry which is preliminary data.</text>
</comment>
<evidence type="ECO:0000313" key="10">
    <source>
        <dbReference type="Proteomes" id="UP001500575"/>
    </source>
</evidence>
<dbReference type="Proteomes" id="UP001500575">
    <property type="component" value="Unassembled WGS sequence"/>
</dbReference>
<dbReference type="InterPro" id="IPR014729">
    <property type="entry name" value="Rossmann-like_a/b/a_fold"/>
</dbReference>
<keyword evidence="6" id="KW-0249">Electron transport</keyword>
<dbReference type="Pfam" id="PF01012">
    <property type="entry name" value="ETF"/>
    <property type="match status" value="1"/>
</dbReference>
<dbReference type="InterPro" id="IPR014730">
    <property type="entry name" value="ETF_a/b_N"/>
</dbReference>
<dbReference type="PANTHER" id="PTHR21294">
    <property type="entry name" value="ELECTRON TRANSFER FLAVOPROTEIN BETA-SUBUNIT"/>
    <property type="match status" value="1"/>
</dbReference>
<organism evidence="9 10">
    <name type="scientific">Nocardioides bigeumensis</name>
    <dbReference type="NCBI Taxonomy" id="433657"/>
    <lineage>
        <taxon>Bacteria</taxon>
        <taxon>Bacillati</taxon>
        <taxon>Actinomycetota</taxon>
        <taxon>Actinomycetes</taxon>
        <taxon>Propionibacteriales</taxon>
        <taxon>Nocardioidaceae</taxon>
        <taxon>Nocardioides</taxon>
    </lineage>
</organism>
<protein>
    <recommendedName>
        <fullName evidence="4">Electron transfer flavoprotein subunit beta</fullName>
    </recommendedName>
</protein>
<proteinExistence type="inferred from homology"/>
<sequence>MNILVLVKHVPDATADRHFESDGTVDRVGVDGLLSELDEYAVEQALQLTEKREGEEHTVTALTVGPEKAVDAVRKALQMGVDQGVHVSDEAIAGSDAVATSLVLAKAVEKLNADRAVDIVVCGLASTDGSMGVVPAMLAERLGWPQVTLASVVETQGDQVRIKRDGDTATEVIGATLPLVLSVTDQSGEARYPSFKGIMAAKKKPLETLTLADLGVEAGEVGLGAAWTEVVDTTARPPRSAGEIVKDENGSGATALAEFLAAKKFI</sequence>
<dbReference type="RefSeq" id="WP_344303511.1">
    <property type="nucleotide sequence ID" value="NZ_BAAAQQ010000011.1"/>
</dbReference>
<dbReference type="InterPro" id="IPR012255">
    <property type="entry name" value="ETF_b"/>
</dbReference>
<evidence type="ECO:0000313" key="9">
    <source>
        <dbReference type="EMBL" id="GAA2123577.1"/>
    </source>
</evidence>
<reference evidence="9 10" key="1">
    <citation type="journal article" date="2019" name="Int. J. Syst. Evol. Microbiol.">
        <title>The Global Catalogue of Microorganisms (GCM) 10K type strain sequencing project: providing services to taxonomists for standard genome sequencing and annotation.</title>
        <authorList>
            <consortium name="The Broad Institute Genomics Platform"/>
            <consortium name="The Broad Institute Genome Sequencing Center for Infectious Disease"/>
            <person name="Wu L."/>
            <person name="Ma J."/>
        </authorList>
    </citation>
    <scope>NUCLEOTIDE SEQUENCE [LARGE SCALE GENOMIC DNA]</scope>
    <source>
        <strain evidence="9 10">JCM 16021</strain>
    </source>
</reference>
<evidence type="ECO:0000259" key="8">
    <source>
        <dbReference type="SMART" id="SM00893"/>
    </source>
</evidence>
<name>A0ABN2Y9Z6_9ACTN</name>
<dbReference type="InterPro" id="IPR033948">
    <property type="entry name" value="ETF_beta_N"/>
</dbReference>
<accession>A0ABN2Y9Z6</accession>
<keyword evidence="5" id="KW-0813">Transport</keyword>
<comment type="cofactor">
    <cofactor evidence="1">
        <name>FAD</name>
        <dbReference type="ChEBI" id="CHEBI:57692"/>
    </cofactor>
</comment>
<dbReference type="PANTHER" id="PTHR21294:SF8">
    <property type="entry name" value="ELECTRON TRANSFER FLAVOPROTEIN SUBUNIT BETA"/>
    <property type="match status" value="1"/>
</dbReference>
<evidence type="ECO:0000256" key="1">
    <source>
        <dbReference type="ARBA" id="ARBA00001974"/>
    </source>
</evidence>
<comment type="similarity">
    <text evidence="2">Belongs to the ETF beta-subunit/FixA family.</text>
</comment>
<dbReference type="SMART" id="SM00893">
    <property type="entry name" value="ETF"/>
    <property type="match status" value="1"/>
</dbReference>
<dbReference type="PIRSF" id="PIRSF000090">
    <property type="entry name" value="Beta-ETF"/>
    <property type="match status" value="1"/>
</dbReference>
<evidence type="ECO:0000256" key="7">
    <source>
        <dbReference type="ARBA" id="ARBA00025649"/>
    </source>
</evidence>
<evidence type="ECO:0000256" key="2">
    <source>
        <dbReference type="ARBA" id="ARBA00007557"/>
    </source>
</evidence>
<comment type="subunit">
    <text evidence="3">Heterodimer of an alpha and a beta subunit.</text>
</comment>
<evidence type="ECO:0000256" key="4">
    <source>
        <dbReference type="ARBA" id="ARBA00016797"/>
    </source>
</evidence>